<protein>
    <submittedName>
        <fullName evidence="3">Uncharacterized protein</fullName>
    </submittedName>
</protein>
<keyword evidence="4" id="KW-1185">Reference proteome</keyword>
<dbReference type="STRING" id="582675.SAMN05192565_13512"/>
<proteinExistence type="predicted"/>
<evidence type="ECO:0000256" key="1">
    <source>
        <dbReference type="SAM" id="MobiDB-lite"/>
    </source>
</evidence>
<keyword evidence="2" id="KW-1133">Transmembrane helix</keyword>
<evidence type="ECO:0000313" key="3">
    <source>
        <dbReference type="EMBL" id="SFH10045.1"/>
    </source>
</evidence>
<feature type="compositionally biased region" description="Basic and acidic residues" evidence="1">
    <location>
        <begin position="19"/>
        <end position="33"/>
    </location>
</feature>
<dbReference type="EMBL" id="FOPM01000035">
    <property type="protein sequence ID" value="SFH10045.1"/>
    <property type="molecule type" value="Genomic_DNA"/>
</dbReference>
<dbReference type="Proteomes" id="UP000199229">
    <property type="component" value="Unassembled WGS sequence"/>
</dbReference>
<keyword evidence="2" id="KW-0812">Transmembrane</keyword>
<gene>
    <name evidence="3" type="ORF">SAMN05192565_13512</name>
</gene>
<feature type="transmembrane region" description="Helical" evidence="2">
    <location>
        <begin position="141"/>
        <end position="160"/>
    </location>
</feature>
<keyword evidence="2" id="KW-0472">Membrane</keyword>
<reference evidence="4" key="1">
    <citation type="submission" date="2016-10" db="EMBL/GenBank/DDBJ databases">
        <authorList>
            <person name="Varghese N."/>
            <person name="Submissions S."/>
        </authorList>
    </citation>
    <scope>NUCLEOTIDE SEQUENCE [LARGE SCALE GENOMIC DNA]</scope>
    <source>
        <strain evidence="4">Gh-105</strain>
    </source>
</reference>
<feature type="transmembrane region" description="Helical" evidence="2">
    <location>
        <begin position="91"/>
        <end position="108"/>
    </location>
</feature>
<dbReference type="Pfam" id="PF19660">
    <property type="entry name" value="DUF6163"/>
    <property type="match status" value="1"/>
</dbReference>
<feature type="region of interest" description="Disordered" evidence="1">
    <location>
        <begin position="1"/>
        <end position="33"/>
    </location>
</feature>
<sequence length="164" mass="17712">MGTTREDGANVRSLTKVSATRDGRGRTQESDDRIERAVRSPRAGWDVVLVWFMRLTALVWLAKAVANWAAILDVLPGAPPFASEASARQTVIVYFAIIDAMAAVGLWLTSAWGGVVWLLAATSALTLALLTPHLLPMSVPHLAGEASIVAAYFVLSWLSAREIR</sequence>
<dbReference type="InterPro" id="IPR046161">
    <property type="entry name" value="DUF6163"/>
</dbReference>
<feature type="transmembrane region" description="Helical" evidence="2">
    <location>
        <begin position="48"/>
        <end position="71"/>
    </location>
</feature>
<accession>A0A1I2X966</accession>
<dbReference type="AlphaFoldDB" id="A0A1I2X966"/>
<feature type="transmembrane region" description="Helical" evidence="2">
    <location>
        <begin position="115"/>
        <end position="135"/>
    </location>
</feature>
<name>A0A1I2X966_9HYPH</name>
<evidence type="ECO:0000313" key="4">
    <source>
        <dbReference type="Proteomes" id="UP000199229"/>
    </source>
</evidence>
<organism evidence="3 4">
    <name type="scientific">Methylobacterium gossipiicola</name>
    <dbReference type="NCBI Taxonomy" id="582675"/>
    <lineage>
        <taxon>Bacteria</taxon>
        <taxon>Pseudomonadati</taxon>
        <taxon>Pseudomonadota</taxon>
        <taxon>Alphaproteobacteria</taxon>
        <taxon>Hyphomicrobiales</taxon>
        <taxon>Methylobacteriaceae</taxon>
        <taxon>Methylobacterium</taxon>
    </lineage>
</organism>
<evidence type="ECO:0000256" key="2">
    <source>
        <dbReference type="SAM" id="Phobius"/>
    </source>
</evidence>